<dbReference type="InterPro" id="IPR035513">
    <property type="entry name" value="Invertase/methylesterase_inhib"/>
</dbReference>
<evidence type="ECO:0000313" key="7">
    <source>
        <dbReference type="RefSeq" id="XP_024922749.2"/>
    </source>
</evidence>
<dbReference type="CDD" id="cd15797">
    <property type="entry name" value="PMEI"/>
    <property type="match status" value="1"/>
</dbReference>
<dbReference type="GeneID" id="107433334"/>
<name>A0A6P6FKY4_ZIZJJ</name>
<gene>
    <name evidence="7" type="primary">LOC107433334</name>
</gene>
<accession>A0A6P6FKY4</accession>
<dbReference type="FunCoup" id="A0A6P6FKY4">
    <property type="interactions" value="11"/>
</dbReference>
<keyword evidence="2" id="KW-1015">Disulfide bond</keyword>
<dbReference type="RefSeq" id="XP_024922749.2">
    <property type="nucleotide sequence ID" value="XM_025066981.3"/>
</dbReference>
<dbReference type="InterPro" id="IPR006501">
    <property type="entry name" value="Pectinesterase_inhib_dom"/>
</dbReference>
<comment type="similarity">
    <text evidence="3">Belongs to the PMEI family.</text>
</comment>
<dbReference type="NCBIfam" id="TIGR01614">
    <property type="entry name" value="PME_inhib"/>
    <property type="match status" value="1"/>
</dbReference>
<feature type="signal peptide" evidence="4">
    <location>
        <begin position="1"/>
        <end position="22"/>
    </location>
</feature>
<dbReference type="Gene3D" id="1.20.140.40">
    <property type="entry name" value="Invertase/pectin methylesterase inhibitor family protein"/>
    <property type="match status" value="1"/>
</dbReference>
<organism evidence="6 7">
    <name type="scientific">Ziziphus jujuba</name>
    <name type="common">Chinese jujube</name>
    <name type="synonym">Ziziphus sativa</name>
    <dbReference type="NCBI Taxonomy" id="326968"/>
    <lineage>
        <taxon>Eukaryota</taxon>
        <taxon>Viridiplantae</taxon>
        <taxon>Streptophyta</taxon>
        <taxon>Embryophyta</taxon>
        <taxon>Tracheophyta</taxon>
        <taxon>Spermatophyta</taxon>
        <taxon>Magnoliopsida</taxon>
        <taxon>eudicotyledons</taxon>
        <taxon>Gunneridae</taxon>
        <taxon>Pentapetalae</taxon>
        <taxon>rosids</taxon>
        <taxon>fabids</taxon>
        <taxon>Rosales</taxon>
        <taxon>Rhamnaceae</taxon>
        <taxon>Paliureae</taxon>
        <taxon>Ziziphus</taxon>
    </lineage>
</organism>
<evidence type="ECO:0000256" key="1">
    <source>
        <dbReference type="ARBA" id="ARBA00022729"/>
    </source>
</evidence>
<feature type="domain" description="Pectinesterase inhibitor" evidence="5">
    <location>
        <begin position="28"/>
        <end position="173"/>
    </location>
</feature>
<dbReference type="InterPro" id="IPR052421">
    <property type="entry name" value="PCW_Enzyme_Inhibitor"/>
</dbReference>
<proteinExistence type="inferred from homology"/>
<dbReference type="InParanoid" id="A0A6P6FKY4"/>
<evidence type="ECO:0000256" key="2">
    <source>
        <dbReference type="ARBA" id="ARBA00023157"/>
    </source>
</evidence>
<dbReference type="SUPFAM" id="SSF101148">
    <property type="entry name" value="Plant invertase/pectin methylesterase inhibitor"/>
    <property type="match status" value="1"/>
</dbReference>
<dbReference type="KEGG" id="zju:107433334"/>
<keyword evidence="1 4" id="KW-0732">Signal</keyword>
<sequence length="177" mass="19258">MANFSLFLVVFLCVGLSLHANAKPSVKITKEVVNQICSKSINPSFCFNVLNSDSRTATSDLKGLGLITINDAQTNLTANQNLIKSLSSQATDPTLKKRYDECSDHYDEGLSDIQDALQSFKGGDYQAANIQTSAVFTDVDDCEQAWADPPADPSQLPSKNKDLKNLLDITLVITNLL</sequence>
<dbReference type="Pfam" id="PF04043">
    <property type="entry name" value="PMEI"/>
    <property type="match status" value="1"/>
</dbReference>
<dbReference type="InterPro" id="IPR034086">
    <property type="entry name" value="PMEI_plant"/>
</dbReference>
<dbReference type="GO" id="GO:0046910">
    <property type="term" value="F:pectinesterase inhibitor activity"/>
    <property type="evidence" value="ECO:0007669"/>
    <property type="project" value="InterPro"/>
</dbReference>
<dbReference type="SMART" id="SM00856">
    <property type="entry name" value="PMEI"/>
    <property type="match status" value="1"/>
</dbReference>
<feature type="chain" id="PRO_5046843363" evidence="4">
    <location>
        <begin position="23"/>
        <end position="177"/>
    </location>
</feature>
<evidence type="ECO:0000256" key="3">
    <source>
        <dbReference type="ARBA" id="ARBA00038471"/>
    </source>
</evidence>
<reference evidence="7" key="1">
    <citation type="submission" date="2025-08" db="UniProtKB">
        <authorList>
            <consortium name="RefSeq"/>
        </authorList>
    </citation>
    <scope>IDENTIFICATION</scope>
    <source>
        <tissue evidence="7">Seedling</tissue>
    </source>
</reference>
<dbReference type="PANTHER" id="PTHR36710:SF4">
    <property type="entry name" value="PLANT INVERTASE_PECTIN METHYLESTERASE INHIBITOR SUPERFAMILY PROTEIN"/>
    <property type="match status" value="1"/>
</dbReference>
<dbReference type="PANTHER" id="PTHR36710">
    <property type="entry name" value="PECTINESTERASE INHIBITOR-LIKE"/>
    <property type="match status" value="1"/>
</dbReference>
<protein>
    <submittedName>
        <fullName evidence="7">Pectinesterase inhibitor</fullName>
    </submittedName>
</protein>
<keyword evidence="6" id="KW-1185">Reference proteome</keyword>
<dbReference type="AlphaFoldDB" id="A0A6P6FKY4"/>
<dbReference type="Proteomes" id="UP001652623">
    <property type="component" value="Chromosome 11"/>
</dbReference>
<evidence type="ECO:0000313" key="6">
    <source>
        <dbReference type="Proteomes" id="UP001652623"/>
    </source>
</evidence>
<evidence type="ECO:0000259" key="5">
    <source>
        <dbReference type="SMART" id="SM00856"/>
    </source>
</evidence>
<evidence type="ECO:0000256" key="4">
    <source>
        <dbReference type="SAM" id="SignalP"/>
    </source>
</evidence>